<keyword evidence="16" id="KW-1185">Reference proteome</keyword>
<dbReference type="OrthoDB" id="8589936at2"/>
<keyword evidence="5" id="KW-0349">Heme</keyword>
<keyword evidence="11 13" id="KW-0472">Membrane</keyword>
<dbReference type="GO" id="GO:0005886">
    <property type="term" value="C:plasma membrane"/>
    <property type="evidence" value="ECO:0007669"/>
    <property type="project" value="UniProtKB-SubCell"/>
</dbReference>
<evidence type="ECO:0000313" key="16">
    <source>
        <dbReference type="Proteomes" id="UP000182894"/>
    </source>
</evidence>
<dbReference type="EMBL" id="FNCO01000003">
    <property type="protein sequence ID" value="SDG76432.1"/>
    <property type="molecule type" value="Genomic_DNA"/>
</dbReference>
<proteinExistence type="inferred from homology"/>
<comment type="subcellular location">
    <subcellularLocation>
        <location evidence="2">Cell membrane</location>
        <topology evidence="2">Multi-pass membrane protein</topology>
    </subcellularLocation>
</comment>
<gene>
    <name evidence="15" type="ORF">SAMN05216605_10386</name>
</gene>
<keyword evidence="10" id="KW-0408">Iron</keyword>
<evidence type="ECO:0000259" key="14">
    <source>
        <dbReference type="Pfam" id="PF01292"/>
    </source>
</evidence>
<evidence type="ECO:0000256" key="3">
    <source>
        <dbReference type="ARBA" id="ARBA00022448"/>
    </source>
</evidence>
<evidence type="ECO:0000256" key="7">
    <source>
        <dbReference type="ARBA" id="ARBA00022723"/>
    </source>
</evidence>
<evidence type="ECO:0000256" key="5">
    <source>
        <dbReference type="ARBA" id="ARBA00022617"/>
    </source>
</evidence>
<name>A0A1G7WWY1_9PSED</name>
<dbReference type="InterPro" id="IPR052168">
    <property type="entry name" value="Cytochrome_b561_oxidase"/>
</dbReference>
<keyword evidence="3" id="KW-0813">Transport</keyword>
<dbReference type="Pfam" id="PF01292">
    <property type="entry name" value="Ni_hydr_CYTB"/>
    <property type="match status" value="1"/>
</dbReference>
<keyword evidence="8" id="KW-0249">Electron transport</keyword>
<evidence type="ECO:0000256" key="6">
    <source>
        <dbReference type="ARBA" id="ARBA00022692"/>
    </source>
</evidence>
<dbReference type="GO" id="GO:0009055">
    <property type="term" value="F:electron transfer activity"/>
    <property type="evidence" value="ECO:0007669"/>
    <property type="project" value="InterPro"/>
</dbReference>
<keyword evidence="7" id="KW-0479">Metal-binding</keyword>
<feature type="domain" description="Cytochrome b561 bacterial/Ni-hydrogenase" evidence="14">
    <location>
        <begin position="7"/>
        <end position="171"/>
    </location>
</feature>
<evidence type="ECO:0000256" key="4">
    <source>
        <dbReference type="ARBA" id="ARBA00022475"/>
    </source>
</evidence>
<dbReference type="RefSeq" id="WP_074751579.1">
    <property type="nucleotide sequence ID" value="NZ_FNCO01000003.1"/>
</dbReference>
<comment type="cofactor">
    <cofactor evidence="1">
        <name>heme b</name>
        <dbReference type="ChEBI" id="CHEBI:60344"/>
    </cofactor>
</comment>
<evidence type="ECO:0000256" key="10">
    <source>
        <dbReference type="ARBA" id="ARBA00023004"/>
    </source>
</evidence>
<dbReference type="InterPro" id="IPR011577">
    <property type="entry name" value="Cyt_b561_bac/Ni-Hgenase"/>
</dbReference>
<feature type="transmembrane region" description="Helical" evidence="13">
    <location>
        <begin position="92"/>
        <end position="112"/>
    </location>
</feature>
<dbReference type="STRING" id="89065.SAMN05216605_10386"/>
<evidence type="ECO:0000256" key="1">
    <source>
        <dbReference type="ARBA" id="ARBA00001970"/>
    </source>
</evidence>
<dbReference type="PANTHER" id="PTHR30529">
    <property type="entry name" value="CYTOCHROME B561"/>
    <property type="match status" value="1"/>
</dbReference>
<keyword evidence="6 13" id="KW-0812">Transmembrane</keyword>
<evidence type="ECO:0000256" key="13">
    <source>
        <dbReference type="SAM" id="Phobius"/>
    </source>
</evidence>
<dbReference type="Proteomes" id="UP000182894">
    <property type="component" value="Unassembled WGS sequence"/>
</dbReference>
<feature type="transmembrane region" description="Helical" evidence="13">
    <location>
        <begin position="46"/>
        <end position="66"/>
    </location>
</feature>
<comment type="similarity">
    <text evidence="12">Belongs to the cytochrome b561 family.</text>
</comment>
<dbReference type="GO" id="GO:0046872">
    <property type="term" value="F:metal ion binding"/>
    <property type="evidence" value="ECO:0007669"/>
    <property type="project" value="UniProtKB-KW"/>
</dbReference>
<evidence type="ECO:0000256" key="9">
    <source>
        <dbReference type="ARBA" id="ARBA00022989"/>
    </source>
</evidence>
<feature type="transmembrane region" description="Helical" evidence="13">
    <location>
        <begin position="12"/>
        <end position="34"/>
    </location>
</feature>
<keyword evidence="4" id="KW-1003">Cell membrane</keyword>
<organism evidence="15 16">
    <name type="scientific">Pseudomonas abietaniphila</name>
    <dbReference type="NCBI Taxonomy" id="89065"/>
    <lineage>
        <taxon>Bacteria</taxon>
        <taxon>Pseudomonadati</taxon>
        <taxon>Pseudomonadota</taxon>
        <taxon>Gammaproteobacteria</taxon>
        <taxon>Pseudomonadales</taxon>
        <taxon>Pseudomonadaceae</taxon>
        <taxon>Pseudomonas</taxon>
    </lineage>
</organism>
<dbReference type="AlphaFoldDB" id="A0A1G7WWY1"/>
<evidence type="ECO:0000256" key="12">
    <source>
        <dbReference type="ARBA" id="ARBA00037975"/>
    </source>
</evidence>
<feature type="transmembrane region" description="Helical" evidence="13">
    <location>
        <begin position="132"/>
        <end position="156"/>
    </location>
</feature>
<sequence length="171" mass="19036">MHLPGSYSRVQIGLHWLSAVVILWALVTGSLLSFLELPAEIKDGMASFNVSLTTVFIPFFMLRLYVAASRSAASINASWTLQQVAARLTHRAIYTLTTVVLISGVLMMQHGADVFGFAQFGPVLTHVWLREWFTQIHTWSCVALAALITLHVAAVIKHQLSGHSIIKRMWH</sequence>
<dbReference type="GO" id="GO:0022904">
    <property type="term" value="P:respiratory electron transport chain"/>
    <property type="evidence" value="ECO:0007669"/>
    <property type="project" value="InterPro"/>
</dbReference>
<evidence type="ECO:0000256" key="2">
    <source>
        <dbReference type="ARBA" id="ARBA00004651"/>
    </source>
</evidence>
<accession>A0A1G7WWY1</accession>
<reference evidence="16" key="1">
    <citation type="submission" date="2016-10" db="EMBL/GenBank/DDBJ databases">
        <authorList>
            <person name="Varghese N."/>
            <person name="Submissions S."/>
        </authorList>
    </citation>
    <scope>NUCLEOTIDE SEQUENCE [LARGE SCALE GENOMIC DNA]</scope>
    <source>
        <strain evidence="16">ATCC 700689</strain>
    </source>
</reference>
<dbReference type="GO" id="GO:0020037">
    <property type="term" value="F:heme binding"/>
    <property type="evidence" value="ECO:0007669"/>
    <property type="project" value="TreeGrafter"/>
</dbReference>
<evidence type="ECO:0000256" key="8">
    <source>
        <dbReference type="ARBA" id="ARBA00022982"/>
    </source>
</evidence>
<dbReference type="PANTHER" id="PTHR30529:SF1">
    <property type="entry name" value="CYTOCHROME B561 HOMOLOG 2"/>
    <property type="match status" value="1"/>
</dbReference>
<evidence type="ECO:0000313" key="15">
    <source>
        <dbReference type="EMBL" id="SDG76432.1"/>
    </source>
</evidence>
<protein>
    <submittedName>
        <fullName evidence="15">Cytochrome b561</fullName>
    </submittedName>
</protein>
<dbReference type="SUPFAM" id="SSF81342">
    <property type="entry name" value="Transmembrane di-heme cytochromes"/>
    <property type="match status" value="1"/>
</dbReference>
<dbReference type="InterPro" id="IPR016174">
    <property type="entry name" value="Di-haem_cyt_TM"/>
</dbReference>
<evidence type="ECO:0000256" key="11">
    <source>
        <dbReference type="ARBA" id="ARBA00023136"/>
    </source>
</evidence>
<keyword evidence="9 13" id="KW-1133">Transmembrane helix</keyword>